<gene>
    <name evidence="14" type="ORF">GSLYS_00005737001</name>
</gene>
<dbReference type="InterPro" id="IPR009637">
    <property type="entry name" value="GPR107/GPR108-like"/>
</dbReference>
<feature type="chain" id="PRO_5043629102" description="Transmembrane protein 87A" evidence="11">
    <location>
        <begin position="28"/>
        <end position="640"/>
    </location>
</feature>
<evidence type="ECO:0000256" key="4">
    <source>
        <dbReference type="ARBA" id="ARBA00022989"/>
    </source>
</evidence>
<feature type="transmembrane region" description="Helical" evidence="10">
    <location>
        <begin position="445"/>
        <end position="465"/>
    </location>
</feature>
<feature type="compositionally biased region" description="Polar residues" evidence="9">
    <location>
        <begin position="580"/>
        <end position="593"/>
    </location>
</feature>
<feature type="transmembrane region" description="Helical" evidence="10">
    <location>
        <begin position="385"/>
        <end position="401"/>
    </location>
</feature>
<evidence type="ECO:0000313" key="14">
    <source>
        <dbReference type="EMBL" id="CAL1531642.1"/>
    </source>
</evidence>
<feature type="region of interest" description="Disordered" evidence="9">
    <location>
        <begin position="131"/>
        <end position="250"/>
    </location>
</feature>
<dbReference type="InterPro" id="IPR053937">
    <property type="entry name" value="GOST_TM"/>
</dbReference>
<dbReference type="PANTHER" id="PTHR21229:SF1">
    <property type="entry name" value="GH17801P"/>
    <property type="match status" value="1"/>
</dbReference>
<dbReference type="Pfam" id="PF06814">
    <property type="entry name" value="GOST_TM"/>
    <property type="match status" value="1"/>
</dbReference>
<feature type="compositionally biased region" description="Basic and acidic residues" evidence="9">
    <location>
        <begin position="184"/>
        <end position="209"/>
    </location>
</feature>
<dbReference type="AlphaFoldDB" id="A0AAV2HDD1"/>
<evidence type="ECO:0000256" key="11">
    <source>
        <dbReference type="SAM" id="SignalP"/>
    </source>
</evidence>
<dbReference type="GO" id="GO:0005829">
    <property type="term" value="C:cytosol"/>
    <property type="evidence" value="ECO:0007669"/>
    <property type="project" value="GOC"/>
</dbReference>
<feature type="transmembrane region" description="Helical" evidence="10">
    <location>
        <begin position="413"/>
        <end position="433"/>
    </location>
</feature>
<evidence type="ECO:0000256" key="2">
    <source>
        <dbReference type="ARBA" id="ARBA00022692"/>
    </source>
</evidence>
<feature type="compositionally biased region" description="Low complexity" evidence="9">
    <location>
        <begin position="149"/>
        <end position="160"/>
    </location>
</feature>
<accession>A0AAV2HDD1</accession>
<keyword evidence="2 10" id="KW-0812">Transmembrane</keyword>
<protein>
    <recommendedName>
        <fullName evidence="16">Transmembrane protein 87A</fullName>
    </recommendedName>
</protein>
<evidence type="ECO:0000256" key="5">
    <source>
        <dbReference type="ARBA" id="ARBA00023034"/>
    </source>
</evidence>
<feature type="region of interest" description="Disordered" evidence="9">
    <location>
        <begin position="577"/>
        <end position="604"/>
    </location>
</feature>
<evidence type="ECO:0000259" key="12">
    <source>
        <dbReference type="Pfam" id="PF06814"/>
    </source>
</evidence>
<feature type="transmembrane region" description="Helical" evidence="10">
    <location>
        <begin position="486"/>
        <end position="505"/>
    </location>
</feature>
<dbReference type="Proteomes" id="UP001497497">
    <property type="component" value="Unassembled WGS sequence"/>
</dbReference>
<evidence type="ECO:0000256" key="7">
    <source>
        <dbReference type="ARBA" id="ARBA00023180"/>
    </source>
</evidence>
<organism evidence="14 15">
    <name type="scientific">Lymnaea stagnalis</name>
    <name type="common">Great pond snail</name>
    <name type="synonym">Helix stagnalis</name>
    <dbReference type="NCBI Taxonomy" id="6523"/>
    <lineage>
        <taxon>Eukaryota</taxon>
        <taxon>Metazoa</taxon>
        <taxon>Spiralia</taxon>
        <taxon>Lophotrochozoa</taxon>
        <taxon>Mollusca</taxon>
        <taxon>Gastropoda</taxon>
        <taxon>Heterobranchia</taxon>
        <taxon>Euthyneura</taxon>
        <taxon>Panpulmonata</taxon>
        <taxon>Hygrophila</taxon>
        <taxon>Lymnaeoidea</taxon>
        <taxon>Lymnaeidae</taxon>
        <taxon>Lymnaea</taxon>
    </lineage>
</organism>
<reference evidence="14 15" key="1">
    <citation type="submission" date="2024-04" db="EMBL/GenBank/DDBJ databases">
        <authorList>
            <consortium name="Genoscope - CEA"/>
            <person name="William W."/>
        </authorList>
    </citation>
    <scope>NUCLEOTIDE SEQUENCE [LARGE SCALE GENOMIC DNA]</scope>
</reference>
<keyword evidence="5" id="KW-0333">Golgi apparatus</keyword>
<keyword evidence="6 10" id="KW-0472">Membrane</keyword>
<evidence type="ECO:0000313" key="15">
    <source>
        <dbReference type="Proteomes" id="UP001497497"/>
    </source>
</evidence>
<feature type="signal peptide" evidence="11">
    <location>
        <begin position="1"/>
        <end position="27"/>
    </location>
</feature>
<feature type="domain" description="TMEM87A/B GOLD" evidence="13">
    <location>
        <begin position="29"/>
        <end position="144"/>
    </location>
</feature>
<evidence type="ECO:0000256" key="9">
    <source>
        <dbReference type="SAM" id="MobiDB-lite"/>
    </source>
</evidence>
<evidence type="ECO:0000259" key="13">
    <source>
        <dbReference type="Pfam" id="PF21901"/>
    </source>
</evidence>
<feature type="transmembrane region" description="Helical" evidence="10">
    <location>
        <begin position="306"/>
        <end position="327"/>
    </location>
</feature>
<feature type="transmembrane region" description="Helical" evidence="10">
    <location>
        <begin position="525"/>
        <end position="542"/>
    </location>
</feature>
<name>A0AAV2HDD1_LYMST</name>
<dbReference type="GO" id="GO:0000139">
    <property type="term" value="C:Golgi membrane"/>
    <property type="evidence" value="ECO:0007669"/>
    <property type="project" value="UniProtKB-SubCell"/>
</dbReference>
<sequence length="640" mass="72359">MAAVLSSTLMPMLLILLCLSRFKLGFAKPEQGVWDFTAKKDNTLFSATKSMFKNSQLSISILCESSSDVSFNVTWIFRRSPCANEYTDLNETVAEYYLQRPFVQSLNFLKTEYLNGSGTYTCSKNKQFTLHPVNDTNPHEKIYPPPTTKSPKPADSAPSSGEGKKPDAPTSPKESAGGARKRRAADGEQKEKKEELQGSADKDKKKPAEGAETNSEGTETLKQENPAEATKQNDKETNIANSKPHQIDHESQQLLKTWQDGYFLLVIQFSPSDPEKKELPADFELQAKVRMSNGDSYLAAVDRPLLIFYGVMGLVYIGFGIMWLVMLACNWRDLLRVQFWIGGVILLGMLEKAVFFAEYENINNTGQSVKGAIIFAELVSCLKRSLARMLVIIVSLGYGIVKPRLGQTFHKVLIVGVVFFILASIEGCMRALAEKADQSKQQLLPGVPLAVTDAIICWWIFSSLLQTTRTLRLRRNIVKLSLYRHFTNTLIFSVIASVAYMIWFLTQHRFKECLSDWKELWMDDAYWHLLFSVLLFVIMILWRPTVNNQRYAFSPLLDAAEDDIDDDTVLSEAYEGMKMRTSSKSQQRNGSTKGNEEQKNEDDLRWVEDNIPASFADKVLPALDSDEEIMNTKFEVSKME</sequence>
<evidence type="ECO:0000256" key="3">
    <source>
        <dbReference type="ARBA" id="ARBA00022729"/>
    </source>
</evidence>
<keyword evidence="7" id="KW-0325">Glycoprotein</keyword>
<dbReference type="InterPro" id="IPR054101">
    <property type="entry name" value="TMEM87A/B_GOLD"/>
</dbReference>
<comment type="similarity">
    <text evidence="8">Belongs to the LU7TM family. TMEM87 subfamily.</text>
</comment>
<comment type="subcellular location">
    <subcellularLocation>
        <location evidence="1">Golgi apparatus membrane</location>
        <topology evidence="1">Multi-pass membrane protein</topology>
    </subcellularLocation>
</comment>
<keyword evidence="4 10" id="KW-1133">Transmembrane helix</keyword>
<evidence type="ECO:0000256" key="6">
    <source>
        <dbReference type="ARBA" id="ARBA00023136"/>
    </source>
</evidence>
<dbReference type="EMBL" id="CAXITT010000094">
    <property type="protein sequence ID" value="CAL1531642.1"/>
    <property type="molecule type" value="Genomic_DNA"/>
</dbReference>
<keyword evidence="3 11" id="KW-0732">Signal</keyword>
<evidence type="ECO:0000256" key="8">
    <source>
        <dbReference type="ARBA" id="ARBA00044946"/>
    </source>
</evidence>
<dbReference type="GO" id="GO:0042147">
    <property type="term" value="P:retrograde transport, endosome to Golgi"/>
    <property type="evidence" value="ECO:0007669"/>
    <property type="project" value="TreeGrafter"/>
</dbReference>
<feature type="transmembrane region" description="Helical" evidence="10">
    <location>
        <begin position="339"/>
        <end position="357"/>
    </location>
</feature>
<keyword evidence="15" id="KW-1185">Reference proteome</keyword>
<dbReference type="Pfam" id="PF21901">
    <property type="entry name" value="TMEM87A-B_GOLD"/>
    <property type="match status" value="1"/>
</dbReference>
<dbReference type="PANTHER" id="PTHR21229">
    <property type="entry name" value="LUNG SEVEN TRANSMEMBRANE RECEPTOR"/>
    <property type="match status" value="1"/>
</dbReference>
<evidence type="ECO:0008006" key="16">
    <source>
        <dbReference type="Google" id="ProtNLM"/>
    </source>
</evidence>
<proteinExistence type="inferred from homology"/>
<comment type="caution">
    <text evidence="14">The sequence shown here is derived from an EMBL/GenBank/DDBJ whole genome shotgun (WGS) entry which is preliminary data.</text>
</comment>
<feature type="compositionally biased region" description="Basic and acidic residues" evidence="9">
    <location>
        <begin position="594"/>
        <end position="604"/>
    </location>
</feature>
<evidence type="ECO:0000256" key="1">
    <source>
        <dbReference type="ARBA" id="ARBA00004653"/>
    </source>
</evidence>
<evidence type="ECO:0000256" key="10">
    <source>
        <dbReference type="SAM" id="Phobius"/>
    </source>
</evidence>
<feature type="domain" description="GOST seven transmembrane" evidence="12">
    <location>
        <begin position="304"/>
        <end position="549"/>
    </location>
</feature>